<feature type="transmembrane region" description="Helical" evidence="1">
    <location>
        <begin position="12"/>
        <end position="31"/>
    </location>
</feature>
<organism evidence="2">
    <name type="scientific">Homavirus sp</name>
    <dbReference type="NCBI Taxonomy" id="2487769"/>
    <lineage>
        <taxon>Viruses</taxon>
        <taxon>Varidnaviria</taxon>
        <taxon>Bamfordvirae</taxon>
        <taxon>Nucleocytoviricota</taxon>
        <taxon>Megaviricetes</taxon>
        <taxon>Imitervirales</taxon>
        <taxon>Mimiviridae</taxon>
        <taxon>Klosneuvirinae</taxon>
    </lineage>
</organism>
<keyword evidence="1" id="KW-0812">Transmembrane</keyword>
<evidence type="ECO:0000256" key="1">
    <source>
        <dbReference type="SAM" id="Phobius"/>
    </source>
</evidence>
<dbReference type="EMBL" id="MK072333">
    <property type="protein sequence ID" value="AYV82019.1"/>
    <property type="molecule type" value="Genomic_DNA"/>
</dbReference>
<keyword evidence="1" id="KW-1133">Transmembrane helix</keyword>
<protein>
    <submittedName>
        <fullName evidence="2">Uncharacterized protein</fullName>
    </submittedName>
</protein>
<accession>A0A3G5A9J1</accession>
<sequence length="202" mass="22746">MEFNFDNKKYLITVVVIIAVILFLWMIYQMMSSSNKYVHSEVEKFNPEQEHLMTPEEAVHPMATGEGEQENVQGMVHGDTPYVDPRTGSLMDGPGFEKCDVDGNSEVTATSIPANYYFLDDGAGGEMSIQNNLCSPSCCSEQWPTPFKQKYDPYVCNNKDQFVPSNMMCNNSFQSSGCLCLTKKQGSFIYNRGINSGGREWF</sequence>
<keyword evidence="1" id="KW-0472">Membrane</keyword>
<proteinExistence type="predicted"/>
<evidence type="ECO:0000313" key="2">
    <source>
        <dbReference type="EMBL" id="AYV82019.1"/>
    </source>
</evidence>
<gene>
    <name evidence="2" type="ORF">Homavirus2_23</name>
</gene>
<reference evidence="2" key="1">
    <citation type="submission" date="2018-10" db="EMBL/GenBank/DDBJ databases">
        <title>Hidden diversity of soil giant viruses.</title>
        <authorList>
            <person name="Schulz F."/>
            <person name="Alteio L."/>
            <person name="Goudeau D."/>
            <person name="Ryan E.M."/>
            <person name="Malmstrom R.R."/>
            <person name="Blanchard J."/>
            <person name="Woyke T."/>
        </authorList>
    </citation>
    <scope>NUCLEOTIDE SEQUENCE</scope>
    <source>
        <strain evidence="2">HOV1</strain>
    </source>
</reference>
<name>A0A3G5A9J1_9VIRU</name>